<organism evidence="1 2">
    <name type="scientific">Spiromyces aspiralis</name>
    <dbReference type="NCBI Taxonomy" id="68401"/>
    <lineage>
        <taxon>Eukaryota</taxon>
        <taxon>Fungi</taxon>
        <taxon>Fungi incertae sedis</taxon>
        <taxon>Zoopagomycota</taxon>
        <taxon>Kickxellomycotina</taxon>
        <taxon>Kickxellomycetes</taxon>
        <taxon>Kickxellales</taxon>
        <taxon>Kickxellaceae</taxon>
        <taxon>Spiromyces</taxon>
    </lineage>
</organism>
<keyword evidence="2" id="KW-1185">Reference proteome</keyword>
<accession>A0ACC1HQH5</accession>
<evidence type="ECO:0000313" key="2">
    <source>
        <dbReference type="Proteomes" id="UP001145114"/>
    </source>
</evidence>
<comment type="caution">
    <text evidence="1">The sequence shown here is derived from an EMBL/GenBank/DDBJ whole genome shotgun (WGS) entry which is preliminary data.</text>
</comment>
<gene>
    <name evidence="1" type="ORF">EV182_003868</name>
</gene>
<dbReference type="EMBL" id="JAMZIH010001080">
    <property type="protein sequence ID" value="KAJ1678531.1"/>
    <property type="molecule type" value="Genomic_DNA"/>
</dbReference>
<evidence type="ECO:0000313" key="1">
    <source>
        <dbReference type="EMBL" id="KAJ1678531.1"/>
    </source>
</evidence>
<name>A0ACC1HQH5_9FUNG</name>
<sequence>MSSAASTHEAHASLDVSDILNHNHPRHATMAFNTSHDLHSGNGIGTPLGFNCPVTVVSSEVDSNDSLQQQPRLTIAAIASASPDFVEQVQTRAVQRESVLTGATVGGYPPPLSPTNANIATFGPPHAADNGESLATDGIINNNKGGNQSSGSTVNKLGGGSCNKVGLDTTPRCGARQLHHYIHAGDDGAIHALLGRCISAARYYRNKFHREIGEFLAILVYITIGATLSIESRYYSYLVDEGKSTQSTLLLCAGWGMTLMAAGYLCIGTSGGHINPAVTISLAIVGKFPWHRVPGYLLAQLLGSIVGMFFAWLYTYPLLDHFDGGRRQATGPHATLGWVVMLPSSDYAPAAISMGHHFWCELFASFAFLFPTQAMMDRHMHNAWLYLPIAWGAQLTICLAAFGMSSPVCLNPMRDLGPRLFMAMAGWGSSAFSAGGYYFWVPLIAPLIGGVGQILVYKLLIYPHKLTKLPQSTSLPISILPL</sequence>
<dbReference type="Proteomes" id="UP001145114">
    <property type="component" value="Unassembled WGS sequence"/>
</dbReference>
<protein>
    <submittedName>
        <fullName evidence="1">Uncharacterized protein</fullName>
    </submittedName>
</protein>
<reference evidence="1" key="1">
    <citation type="submission" date="2022-06" db="EMBL/GenBank/DDBJ databases">
        <title>Phylogenomic reconstructions and comparative analyses of Kickxellomycotina fungi.</title>
        <authorList>
            <person name="Reynolds N.K."/>
            <person name="Stajich J.E."/>
            <person name="Barry K."/>
            <person name="Grigoriev I.V."/>
            <person name="Crous P."/>
            <person name="Smith M.E."/>
        </authorList>
    </citation>
    <scope>NUCLEOTIDE SEQUENCE</scope>
    <source>
        <strain evidence="1">RSA 2271</strain>
    </source>
</reference>
<proteinExistence type="predicted"/>